<dbReference type="SUPFAM" id="SSF51621">
    <property type="entry name" value="Phosphoenolpyruvate/pyruvate domain"/>
    <property type="match status" value="1"/>
</dbReference>
<name>A0A8T3UV44_9ARCH</name>
<keyword evidence="11" id="KW-0670">Pyruvate</keyword>
<evidence type="ECO:0000256" key="3">
    <source>
        <dbReference type="ARBA" id="ARBA00012142"/>
    </source>
</evidence>
<dbReference type="InterPro" id="IPR040442">
    <property type="entry name" value="Pyrv_kinase-like_dom_sf"/>
</dbReference>
<dbReference type="PANTHER" id="PTHR11817">
    <property type="entry name" value="PYRUVATE KINASE"/>
    <property type="match status" value="1"/>
</dbReference>
<dbReference type="SUPFAM" id="SSF52935">
    <property type="entry name" value="PK C-terminal domain-like"/>
    <property type="match status" value="1"/>
</dbReference>
<evidence type="ECO:0000313" key="16">
    <source>
        <dbReference type="Proteomes" id="UP000763484"/>
    </source>
</evidence>
<evidence type="ECO:0000256" key="5">
    <source>
        <dbReference type="ARBA" id="ARBA00022723"/>
    </source>
</evidence>
<keyword evidence="4 12" id="KW-0808">Transferase</keyword>
<dbReference type="Gene3D" id="3.20.20.60">
    <property type="entry name" value="Phosphoenolpyruvate-binding domains"/>
    <property type="match status" value="1"/>
</dbReference>
<proteinExistence type="inferred from homology"/>
<keyword evidence="7 12" id="KW-0418">Kinase</keyword>
<evidence type="ECO:0000256" key="7">
    <source>
        <dbReference type="ARBA" id="ARBA00022777"/>
    </source>
</evidence>
<evidence type="ECO:0000256" key="4">
    <source>
        <dbReference type="ARBA" id="ARBA00022679"/>
    </source>
</evidence>
<feature type="domain" description="Pyruvate kinase C-terminal" evidence="14">
    <location>
        <begin position="292"/>
        <end position="373"/>
    </location>
</feature>
<evidence type="ECO:0000256" key="6">
    <source>
        <dbReference type="ARBA" id="ARBA00022741"/>
    </source>
</evidence>
<dbReference type="PRINTS" id="PR01050">
    <property type="entry name" value="PYRUVTKNASE"/>
</dbReference>
<evidence type="ECO:0000259" key="14">
    <source>
        <dbReference type="Pfam" id="PF02887"/>
    </source>
</evidence>
<sequence length="401" mass="44771">DKIRNIERATKEKLVIILDLPGPKLRIGKLPADKLEIKQGKVYTLGIKGDIPISREILNALSVKENIKLSDGKLELKPIKKNKESIIAKATNSYTLLSEQSINQNGLRYPSEYPTKNDVKAIRFGLKNKLNTFALSFISNAKDVEKVRKIAGKDSVLISKIERREGVDNFKEIVDASDIVMIARGDLGLNMDISNVPKLQEKFIVEAHQLRKPVIVATQVLESMVNSSIPTRAEADDVFTAVEEGTDALMLSEETAIGNYPVRSVKTLIHLIDTFKGEVMRKSDYAIRSEDDALAEAAVKLADSTDIRNLIIMTIDGASAFRLSRYFDSGIRLFALTPRFETFKKLMFGRSIEPFLYKDLNKGMESVKGYLRKKFKTRKSILVSGAFGKAGSTTKIEILDL</sequence>
<keyword evidence="10 12" id="KW-0324">Glycolysis</keyword>
<dbReference type="InterPro" id="IPR015813">
    <property type="entry name" value="Pyrv/PenolPyrv_kinase-like_dom"/>
</dbReference>
<reference evidence="15 16" key="1">
    <citation type="submission" date="2020-09" db="EMBL/GenBank/DDBJ databases">
        <title>Genomic characterization of a novel Parvarchaeota family in acid mine drainage sediments.</title>
        <authorList>
            <person name="Luo Z.-H."/>
        </authorList>
    </citation>
    <scope>NUCLEOTIDE SEQUENCE [LARGE SCALE GENOMIC DNA]</scope>
    <source>
        <strain evidence="15">TL1-5_bins.178</strain>
    </source>
</reference>
<evidence type="ECO:0000256" key="12">
    <source>
        <dbReference type="RuleBase" id="RU000504"/>
    </source>
</evidence>
<dbReference type="GO" id="GO:0004743">
    <property type="term" value="F:pyruvate kinase activity"/>
    <property type="evidence" value="ECO:0007669"/>
    <property type="project" value="UniProtKB-EC"/>
</dbReference>
<comment type="similarity">
    <text evidence="2 12">Belongs to the pyruvate kinase family.</text>
</comment>
<evidence type="ECO:0000256" key="10">
    <source>
        <dbReference type="ARBA" id="ARBA00023152"/>
    </source>
</evidence>
<evidence type="ECO:0000256" key="2">
    <source>
        <dbReference type="ARBA" id="ARBA00008663"/>
    </source>
</evidence>
<dbReference type="InterPro" id="IPR001697">
    <property type="entry name" value="Pyr_Knase"/>
</dbReference>
<feature type="non-terminal residue" evidence="15">
    <location>
        <position position="1"/>
    </location>
</feature>
<organism evidence="15 16">
    <name type="scientific">Candidatus Acidifodinimicrobium mancum</name>
    <dbReference type="NCBI Taxonomy" id="2898728"/>
    <lineage>
        <taxon>Archaea</taxon>
        <taxon>Candidatus Parvarchaeota</taxon>
        <taxon>Candidatus Acidifodinimicrobiaceae</taxon>
        <taxon>Candidatus Acidifodinimicrobium</taxon>
    </lineage>
</organism>
<dbReference type="AlphaFoldDB" id="A0A8T3UV44"/>
<dbReference type="InterPro" id="IPR011037">
    <property type="entry name" value="Pyrv_Knase-like_insert_dom_sf"/>
</dbReference>
<dbReference type="InterPro" id="IPR015806">
    <property type="entry name" value="Pyrv_Knase_insert_dom_sf"/>
</dbReference>
<dbReference type="SUPFAM" id="SSF50800">
    <property type="entry name" value="PK beta-barrel domain-like"/>
    <property type="match status" value="1"/>
</dbReference>
<gene>
    <name evidence="15" type="ORF">IHE50_02330</name>
</gene>
<comment type="pathway">
    <text evidence="1 12">Carbohydrate degradation; glycolysis; pyruvate from D-glyceraldehyde 3-phosphate: step 5/5.</text>
</comment>
<dbReference type="InterPro" id="IPR036918">
    <property type="entry name" value="Pyrv_Knase_C_sf"/>
</dbReference>
<dbReference type="GO" id="GO:0030955">
    <property type="term" value="F:potassium ion binding"/>
    <property type="evidence" value="ECO:0007669"/>
    <property type="project" value="InterPro"/>
</dbReference>
<dbReference type="GO" id="GO:0005524">
    <property type="term" value="F:ATP binding"/>
    <property type="evidence" value="ECO:0007669"/>
    <property type="project" value="UniProtKB-KW"/>
</dbReference>
<dbReference type="GO" id="GO:0000287">
    <property type="term" value="F:magnesium ion binding"/>
    <property type="evidence" value="ECO:0007669"/>
    <property type="project" value="InterPro"/>
</dbReference>
<feature type="domain" description="Pyruvate kinase barrel" evidence="13">
    <location>
        <begin position="1"/>
        <end position="265"/>
    </location>
</feature>
<evidence type="ECO:0000256" key="1">
    <source>
        <dbReference type="ARBA" id="ARBA00004997"/>
    </source>
</evidence>
<dbReference type="InterPro" id="IPR015795">
    <property type="entry name" value="Pyrv_Knase_C"/>
</dbReference>
<evidence type="ECO:0000256" key="11">
    <source>
        <dbReference type="ARBA" id="ARBA00023317"/>
    </source>
</evidence>
<comment type="catalytic activity">
    <reaction evidence="12">
        <text>pyruvate + ATP = phosphoenolpyruvate + ADP + H(+)</text>
        <dbReference type="Rhea" id="RHEA:18157"/>
        <dbReference type="ChEBI" id="CHEBI:15361"/>
        <dbReference type="ChEBI" id="CHEBI:15378"/>
        <dbReference type="ChEBI" id="CHEBI:30616"/>
        <dbReference type="ChEBI" id="CHEBI:58702"/>
        <dbReference type="ChEBI" id="CHEBI:456216"/>
        <dbReference type="EC" id="2.7.1.40"/>
    </reaction>
</comment>
<accession>A0A8T3UV44</accession>
<evidence type="ECO:0000256" key="8">
    <source>
        <dbReference type="ARBA" id="ARBA00022840"/>
    </source>
</evidence>
<dbReference type="GO" id="GO:0016301">
    <property type="term" value="F:kinase activity"/>
    <property type="evidence" value="ECO:0007669"/>
    <property type="project" value="UniProtKB-KW"/>
</dbReference>
<evidence type="ECO:0000259" key="13">
    <source>
        <dbReference type="Pfam" id="PF00224"/>
    </source>
</evidence>
<keyword evidence="6" id="KW-0547">Nucleotide-binding</keyword>
<dbReference type="Pfam" id="PF02887">
    <property type="entry name" value="PK_C"/>
    <property type="match status" value="1"/>
</dbReference>
<dbReference type="Pfam" id="PF00224">
    <property type="entry name" value="PK"/>
    <property type="match status" value="1"/>
</dbReference>
<keyword evidence="9 12" id="KW-0460">Magnesium</keyword>
<dbReference type="EMBL" id="JADFAQ010000033">
    <property type="protein sequence ID" value="MBE5728229.1"/>
    <property type="molecule type" value="Genomic_DNA"/>
</dbReference>
<dbReference type="Gene3D" id="2.40.33.10">
    <property type="entry name" value="PK beta-barrel domain-like"/>
    <property type="match status" value="1"/>
</dbReference>
<comment type="caution">
    <text evidence="15">The sequence shown here is derived from an EMBL/GenBank/DDBJ whole genome shotgun (WGS) entry which is preliminary data.</text>
</comment>
<protein>
    <recommendedName>
        <fullName evidence="3 12">Pyruvate kinase</fullName>
        <ecNumber evidence="3 12">2.7.1.40</ecNumber>
    </recommendedName>
</protein>
<evidence type="ECO:0000256" key="9">
    <source>
        <dbReference type="ARBA" id="ARBA00022842"/>
    </source>
</evidence>
<dbReference type="Proteomes" id="UP000763484">
    <property type="component" value="Unassembled WGS sequence"/>
</dbReference>
<dbReference type="EC" id="2.7.1.40" evidence="3 12"/>
<dbReference type="InterPro" id="IPR015793">
    <property type="entry name" value="Pyrv_Knase_brl"/>
</dbReference>
<keyword evidence="5" id="KW-0479">Metal-binding</keyword>
<evidence type="ECO:0000313" key="15">
    <source>
        <dbReference type="EMBL" id="MBE5728229.1"/>
    </source>
</evidence>
<dbReference type="Gene3D" id="3.40.1380.20">
    <property type="entry name" value="Pyruvate kinase, C-terminal domain"/>
    <property type="match status" value="1"/>
</dbReference>
<keyword evidence="8" id="KW-0067">ATP-binding</keyword>